<keyword evidence="4" id="KW-1185">Reference proteome</keyword>
<dbReference type="HOGENOM" id="CLU_982428_0_0_11"/>
<dbReference type="Proteomes" id="UP000000851">
    <property type="component" value="Chromosome"/>
</dbReference>
<dbReference type="AlphaFoldDB" id="C7Q286"/>
<dbReference type="KEGG" id="cai:Caci_8810"/>
<reference evidence="3 4" key="1">
    <citation type="journal article" date="2009" name="Stand. Genomic Sci.">
        <title>Complete genome sequence of Catenulispora acidiphila type strain (ID 139908).</title>
        <authorList>
            <person name="Copeland A."/>
            <person name="Lapidus A."/>
            <person name="Glavina Del Rio T."/>
            <person name="Nolan M."/>
            <person name="Lucas S."/>
            <person name="Chen F."/>
            <person name="Tice H."/>
            <person name="Cheng J.F."/>
            <person name="Bruce D."/>
            <person name="Goodwin L."/>
            <person name="Pitluck S."/>
            <person name="Mikhailova N."/>
            <person name="Pati A."/>
            <person name="Ivanova N."/>
            <person name="Mavromatis K."/>
            <person name="Chen A."/>
            <person name="Palaniappan K."/>
            <person name="Chain P."/>
            <person name="Land M."/>
            <person name="Hauser L."/>
            <person name="Chang Y.J."/>
            <person name="Jeffries C.D."/>
            <person name="Chertkov O."/>
            <person name="Brettin T."/>
            <person name="Detter J.C."/>
            <person name="Han C."/>
            <person name="Ali Z."/>
            <person name="Tindall B.J."/>
            <person name="Goker M."/>
            <person name="Bristow J."/>
            <person name="Eisen J.A."/>
            <person name="Markowitz V."/>
            <person name="Hugenholtz P."/>
            <person name="Kyrpides N.C."/>
            <person name="Klenk H.P."/>
        </authorList>
    </citation>
    <scope>NUCLEOTIDE SEQUENCE [LARGE SCALE GENOMIC DNA]</scope>
    <source>
        <strain evidence="4">DSM 44928 / JCM 14897 / NBRC 102108 / NRRL B-24433 / ID139908</strain>
    </source>
</reference>
<feature type="compositionally biased region" description="Pro residues" evidence="1">
    <location>
        <begin position="257"/>
        <end position="271"/>
    </location>
</feature>
<accession>C7Q286</accession>
<evidence type="ECO:0000313" key="4">
    <source>
        <dbReference type="Proteomes" id="UP000000851"/>
    </source>
</evidence>
<feature type="signal peptide" evidence="2">
    <location>
        <begin position="1"/>
        <end position="40"/>
    </location>
</feature>
<feature type="chain" id="PRO_5002980540" description="Lipoprotein" evidence="2">
    <location>
        <begin position="41"/>
        <end position="283"/>
    </location>
</feature>
<feature type="compositionally biased region" description="Low complexity" evidence="1">
    <location>
        <begin position="272"/>
        <end position="283"/>
    </location>
</feature>
<protein>
    <recommendedName>
        <fullName evidence="5">Lipoprotein</fullName>
    </recommendedName>
</protein>
<sequence precursor="true">MGGMRRFLTSRGVPACAGLGLTALAAAALLAGCSSSSSNADPYKIGALPTADAVTKGHTAGHWTREGGTLVLVGTVTPDSAAQFTTALGTGATAVRATVTGGDLASGLAIGQTIHDHKLSLLIDGACAGPCADYWFPAAASRRSTGSGSWLGYVPDLSETNAPTQQQTAEAKLYTDSGLNAAKFHAALNAQLREVPGGSAAPSATMWMPNQSDLKSLGYSTDTVKNLWLPPNLASANAQARAWQQVVAYQNTLVGLPPAPTKPAPAAPPAPSGSASPTGSKKG</sequence>
<name>C7Q286_CATAD</name>
<proteinExistence type="predicted"/>
<gene>
    <name evidence="3" type="ordered locus">Caci_8810</name>
</gene>
<evidence type="ECO:0000313" key="3">
    <source>
        <dbReference type="EMBL" id="ACU77623.1"/>
    </source>
</evidence>
<dbReference type="InParanoid" id="C7Q286"/>
<organism evidence="3 4">
    <name type="scientific">Catenulispora acidiphila (strain DSM 44928 / JCM 14897 / NBRC 102108 / NRRL B-24433 / ID139908)</name>
    <dbReference type="NCBI Taxonomy" id="479433"/>
    <lineage>
        <taxon>Bacteria</taxon>
        <taxon>Bacillati</taxon>
        <taxon>Actinomycetota</taxon>
        <taxon>Actinomycetes</taxon>
        <taxon>Catenulisporales</taxon>
        <taxon>Catenulisporaceae</taxon>
        <taxon>Catenulispora</taxon>
    </lineage>
</organism>
<evidence type="ECO:0000256" key="2">
    <source>
        <dbReference type="SAM" id="SignalP"/>
    </source>
</evidence>
<keyword evidence="2" id="KW-0732">Signal</keyword>
<dbReference type="EMBL" id="CP001700">
    <property type="protein sequence ID" value="ACU77623.1"/>
    <property type="molecule type" value="Genomic_DNA"/>
</dbReference>
<feature type="region of interest" description="Disordered" evidence="1">
    <location>
        <begin position="255"/>
        <end position="283"/>
    </location>
</feature>
<evidence type="ECO:0000256" key="1">
    <source>
        <dbReference type="SAM" id="MobiDB-lite"/>
    </source>
</evidence>
<dbReference type="PROSITE" id="PS51257">
    <property type="entry name" value="PROKAR_LIPOPROTEIN"/>
    <property type="match status" value="1"/>
</dbReference>
<evidence type="ECO:0008006" key="5">
    <source>
        <dbReference type="Google" id="ProtNLM"/>
    </source>
</evidence>